<reference evidence="2" key="1">
    <citation type="journal article" date="2019" name="bioRxiv">
        <title>The Genome of the Zebra Mussel, Dreissena polymorpha: A Resource for Invasive Species Research.</title>
        <authorList>
            <person name="McCartney M.A."/>
            <person name="Auch B."/>
            <person name="Kono T."/>
            <person name="Mallez S."/>
            <person name="Zhang Y."/>
            <person name="Obille A."/>
            <person name="Becker A."/>
            <person name="Abrahante J.E."/>
            <person name="Garbe J."/>
            <person name="Badalamenti J.P."/>
            <person name="Herman A."/>
            <person name="Mangelson H."/>
            <person name="Liachko I."/>
            <person name="Sullivan S."/>
            <person name="Sone E.D."/>
            <person name="Koren S."/>
            <person name="Silverstein K.A.T."/>
            <person name="Beckman K.B."/>
            <person name="Gohl D.M."/>
        </authorList>
    </citation>
    <scope>NUCLEOTIDE SEQUENCE</scope>
    <source>
        <strain evidence="2">Duluth1</strain>
        <tissue evidence="2">Whole animal</tissue>
    </source>
</reference>
<feature type="signal peptide" evidence="1">
    <location>
        <begin position="1"/>
        <end position="19"/>
    </location>
</feature>
<dbReference type="EMBL" id="JAIWYP010000003">
    <property type="protein sequence ID" value="KAH3855353.1"/>
    <property type="molecule type" value="Genomic_DNA"/>
</dbReference>
<evidence type="ECO:0000313" key="2">
    <source>
        <dbReference type="EMBL" id="KAH3855353.1"/>
    </source>
</evidence>
<evidence type="ECO:0000256" key="1">
    <source>
        <dbReference type="SAM" id="SignalP"/>
    </source>
</evidence>
<protein>
    <submittedName>
        <fullName evidence="2">Uncharacterized protein</fullName>
    </submittedName>
</protein>
<name>A0A9D4LBC7_DREPO</name>
<gene>
    <name evidence="2" type="ORF">DPMN_097920</name>
</gene>
<organism evidence="2 3">
    <name type="scientific">Dreissena polymorpha</name>
    <name type="common">Zebra mussel</name>
    <name type="synonym">Mytilus polymorpha</name>
    <dbReference type="NCBI Taxonomy" id="45954"/>
    <lineage>
        <taxon>Eukaryota</taxon>
        <taxon>Metazoa</taxon>
        <taxon>Spiralia</taxon>
        <taxon>Lophotrochozoa</taxon>
        <taxon>Mollusca</taxon>
        <taxon>Bivalvia</taxon>
        <taxon>Autobranchia</taxon>
        <taxon>Heteroconchia</taxon>
        <taxon>Euheterodonta</taxon>
        <taxon>Imparidentia</taxon>
        <taxon>Neoheterodontei</taxon>
        <taxon>Myida</taxon>
        <taxon>Dreissenoidea</taxon>
        <taxon>Dreissenidae</taxon>
        <taxon>Dreissena</taxon>
    </lineage>
</organism>
<dbReference type="AlphaFoldDB" id="A0A9D4LBC7"/>
<dbReference type="PANTHER" id="PTHR37916">
    <property type="entry name" value="CHITIN-BINDING TYPE-4 DOMAIN-CONTAINING PROTEIN"/>
    <property type="match status" value="1"/>
</dbReference>
<sequence length="154" mass="16571">MNVQLSSVFLLAVIALSSAHMCLVEPKQRGSIMGLDKEGADDCILLNGPCGGRMMEEPMTMFKSGGNFTVIIQKNLDHWAKATPGFFGINLMHGSATRTLTTVPDMGEPSLTLYTAMGQIPMGFTGPAVLQVTYVTKNPQAPAVFYQCADILIK</sequence>
<accession>A0A9D4LBC7</accession>
<comment type="caution">
    <text evidence="2">The sequence shown here is derived from an EMBL/GenBank/DDBJ whole genome shotgun (WGS) entry which is preliminary data.</text>
</comment>
<evidence type="ECO:0000313" key="3">
    <source>
        <dbReference type="Proteomes" id="UP000828390"/>
    </source>
</evidence>
<dbReference type="PANTHER" id="PTHR37916:SF1">
    <property type="entry name" value="COPPER ACQUISITION FACTOR BIM1-LIKE DOMAIN-CONTAINING PROTEIN"/>
    <property type="match status" value="1"/>
</dbReference>
<proteinExistence type="predicted"/>
<keyword evidence="3" id="KW-1185">Reference proteome</keyword>
<feature type="chain" id="PRO_5039086776" evidence="1">
    <location>
        <begin position="20"/>
        <end position="154"/>
    </location>
</feature>
<reference evidence="2" key="2">
    <citation type="submission" date="2020-11" db="EMBL/GenBank/DDBJ databases">
        <authorList>
            <person name="McCartney M.A."/>
            <person name="Auch B."/>
            <person name="Kono T."/>
            <person name="Mallez S."/>
            <person name="Becker A."/>
            <person name="Gohl D.M."/>
            <person name="Silverstein K.A.T."/>
            <person name="Koren S."/>
            <person name="Bechman K.B."/>
            <person name="Herman A."/>
            <person name="Abrahante J.E."/>
            <person name="Garbe J."/>
        </authorList>
    </citation>
    <scope>NUCLEOTIDE SEQUENCE</scope>
    <source>
        <strain evidence="2">Duluth1</strain>
        <tissue evidence="2">Whole animal</tissue>
    </source>
</reference>
<keyword evidence="1" id="KW-0732">Signal</keyword>
<dbReference type="Proteomes" id="UP000828390">
    <property type="component" value="Unassembled WGS sequence"/>
</dbReference>
<dbReference type="OrthoDB" id="10022075at2759"/>